<feature type="domain" description="RNA polymerase sigma-70 region 2" evidence="5">
    <location>
        <begin position="12"/>
        <end position="79"/>
    </location>
</feature>
<dbReference type="GO" id="GO:0003677">
    <property type="term" value="F:DNA binding"/>
    <property type="evidence" value="ECO:0007669"/>
    <property type="project" value="InterPro"/>
</dbReference>
<dbReference type="Pfam" id="PF04542">
    <property type="entry name" value="Sigma70_r2"/>
    <property type="match status" value="1"/>
</dbReference>
<dbReference type="SUPFAM" id="SSF88659">
    <property type="entry name" value="Sigma3 and sigma4 domains of RNA polymerase sigma factors"/>
    <property type="match status" value="1"/>
</dbReference>
<dbReference type="InterPro" id="IPR007627">
    <property type="entry name" value="RNA_pol_sigma70_r2"/>
</dbReference>
<gene>
    <name evidence="7" type="ORF">LEP1GSC043_0452</name>
</gene>
<evidence type="ECO:0000313" key="8">
    <source>
        <dbReference type="Proteomes" id="UP000012249"/>
    </source>
</evidence>
<evidence type="ECO:0000256" key="2">
    <source>
        <dbReference type="ARBA" id="ARBA00023015"/>
    </source>
</evidence>
<dbReference type="CDD" id="cd06171">
    <property type="entry name" value="Sigma70_r4"/>
    <property type="match status" value="1"/>
</dbReference>
<dbReference type="InterPro" id="IPR013325">
    <property type="entry name" value="RNA_pol_sigma_r2"/>
</dbReference>
<dbReference type="GO" id="GO:0006352">
    <property type="term" value="P:DNA-templated transcription initiation"/>
    <property type="evidence" value="ECO:0007669"/>
    <property type="project" value="InterPro"/>
</dbReference>
<organism evidence="7 8">
    <name type="scientific">Leptospira weilii str. Ecochallenge</name>
    <dbReference type="NCBI Taxonomy" id="1049986"/>
    <lineage>
        <taxon>Bacteria</taxon>
        <taxon>Pseudomonadati</taxon>
        <taxon>Spirochaetota</taxon>
        <taxon>Spirochaetia</taxon>
        <taxon>Leptospirales</taxon>
        <taxon>Leptospiraceae</taxon>
        <taxon>Leptospira</taxon>
    </lineage>
</organism>
<dbReference type="EMBL" id="AHMI02000032">
    <property type="protein sequence ID" value="EMY16351.1"/>
    <property type="molecule type" value="Genomic_DNA"/>
</dbReference>
<name>N1UDW8_9LEPT</name>
<dbReference type="GO" id="GO:0016987">
    <property type="term" value="F:sigma factor activity"/>
    <property type="evidence" value="ECO:0007669"/>
    <property type="project" value="UniProtKB-KW"/>
</dbReference>
<dbReference type="Proteomes" id="UP000012249">
    <property type="component" value="Unassembled WGS sequence"/>
</dbReference>
<comment type="caution">
    <text evidence="7">The sequence shown here is derived from an EMBL/GenBank/DDBJ whole genome shotgun (WGS) entry which is preliminary data.</text>
</comment>
<feature type="domain" description="RNA polymerase sigma factor 70 region 4 type 2" evidence="6">
    <location>
        <begin position="111"/>
        <end position="161"/>
    </location>
</feature>
<comment type="similarity">
    <text evidence="1">Belongs to the sigma-70 factor family. ECF subfamily.</text>
</comment>
<keyword evidence="2" id="KW-0805">Transcription regulation</keyword>
<evidence type="ECO:0000313" key="7">
    <source>
        <dbReference type="EMBL" id="EMY16351.1"/>
    </source>
</evidence>
<dbReference type="InterPro" id="IPR036388">
    <property type="entry name" value="WH-like_DNA-bd_sf"/>
</dbReference>
<reference evidence="7 8" key="1">
    <citation type="submission" date="2013-02" db="EMBL/GenBank/DDBJ databases">
        <authorList>
            <person name="Harkins D.M."/>
            <person name="Durkin A.S."/>
            <person name="Brinkac L.M."/>
            <person name="Haft D.H."/>
            <person name="Selengut J.D."/>
            <person name="Sanka R."/>
            <person name="DePew J."/>
            <person name="Purushe J."/>
            <person name="Haake D.A."/>
            <person name="Matsunaga J."/>
            <person name="Vinetz J.M."/>
            <person name="Sutton G.G."/>
            <person name="Nierman W.C."/>
            <person name="Fouts D.E."/>
        </authorList>
    </citation>
    <scope>NUCLEOTIDE SEQUENCE [LARGE SCALE GENOMIC DNA]</scope>
    <source>
        <strain evidence="7 8">Ecochallenge</strain>
    </source>
</reference>
<dbReference type="InterPro" id="IPR014284">
    <property type="entry name" value="RNA_pol_sigma-70_dom"/>
</dbReference>
<sequence length="194" mass="23191">MKLNQDHDFSLFYRNYKDSIYKIIRFLSSDPEEVEDIAQEVFLNLYKAFPNFSPEKGSFYAWAATIAKNTYYTYRKKRKKDLLIERDGAFIESLPVKDDFIRRIETQIVEDELREVISSLPEPEKSIILLKEINNYTLEKTSQALNISSRTVSRKLLKALDLLREELERKKWYCNYGKQRPTRRIRRIDVLVSF</sequence>
<dbReference type="AlphaFoldDB" id="N1UDW8"/>
<evidence type="ECO:0000256" key="3">
    <source>
        <dbReference type="ARBA" id="ARBA00023082"/>
    </source>
</evidence>
<evidence type="ECO:0000256" key="4">
    <source>
        <dbReference type="ARBA" id="ARBA00023163"/>
    </source>
</evidence>
<dbReference type="Gene3D" id="1.10.10.10">
    <property type="entry name" value="Winged helix-like DNA-binding domain superfamily/Winged helix DNA-binding domain"/>
    <property type="match status" value="1"/>
</dbReference>
<dbReference type="NCBIfam" id="TIGR02937">
    <property type="entry name" value="sigma70-ECF"/>
    <property type="match status" value="1"/>
</dbReference>
<keyword evidence="4" id="KW-0804">Transcription</keyword>
<dbReference type="Pfam" id="PF08281">
    <property type="entry name" value="Sigma70_r4_2"/>
    <property type="match status" value="1"/>
</dbReference>
<evidence type="ECO:0000259" key="5">
    <source>
        <dbReference type="Pfam" id="PF04542"/>
    </source>
</evidence>
<accession>N1UDW8</accession>
<dbReference type="InterPro" id="IPR039425">
    <property type="entry name" value="RNA_pol_sigma-70-like"/>
</dbReference>
<evidence type="ECO:0000256" key="1">
    <source>
        <dbReference type="ARBA" id="ARBA00010641"/>
    </source>
</evidence>
<dbReference type="InterPro" id="IPR013249">
    <property type="entry name" value="RNA_pol_sigma70_r4_t2"/>
</dbReference>
<dbReference type="SUPFAM" id="SSF88946">
    <property type="entry name" value="Sigma2 domain of RNA polymerase sigma factors"/>
    <property type="match status" value="1"/>
</dbReference>
<proteinExistence type="inferred from homology"/>
<evidence type="ECO:0000259" key="6">
    <source>
        <dbReference type="Pfam" id="PF08281"/>
    </source>
</evidence>
<dbReference type="Gene3D" id="1.10.1740.10">
    <property type="match status" value="1"/>
</dbReference>
<dbReference type="PANTHER" id="PTHR43133:SF46">
    <property type="entry name" value="RNA POLYMERASE SIGMA-70 FACTOR ECF SUBFAMILY"/>
    <property type="match status" value="1"/>
</dbReference>
<keyword evidence="3" id="KW-0731">Sigma factor</keyword>
<protein>
    <submittedName>
        <fullName evidence="7">Sigma-70 region 2</fullName>
    </submittedName>
</protein>
<dbReference type="InterPro" id="IPR013324">
    <property type="entry name" value="RNA_pol_sigma_r3/r4-like"/>
</dbReference>
<dbReference type="PANTHER" id="PTHR43133">
    <property type="entry name" value="RNA POLYMERASE ECF-TYPE SIGMA FACTO"/>
    <property type="match status" value="1"/>
</dbReference>